<dbReference type="CDD" id="cd00754">
    <property type="entry name" value="Ubl_MoaD"/>
    <property type="match status" value="1"/>
</dbReference>
<dbReference type="Gene3D" id="3.10.20.30">
    <property type="match status" value="1"/>
</dbReference>
<dbReference type="Proteomes" id="UP000808349">
    <property type="component" value="Unassembled WGS sequence"/>
</dbReference>
<protein>
    <submittedName>
        <fullName evidence="1">MoaD/ThiS family protein</fullName>
    </submittedName>
</protein>
<dbReference type="SUPFAM" id="SSF54285">
    <property type="entry name" value="MoaD/ThiS"/>
    <property type="match status" value="1"/>
</dbReference>
<dbReference type="Pfam" id="PF02597">
    <property type="entry name" value="ThiS"/>
    <property type="match status" value="1"/>
</dbReference>
<dbReference type="EMBL" id="JADKFW010000014">
    <property type="protein sequence ID" value="MBK9719005.1"/>
    <property type="molecule type" value="Genomic_DNA"/>
</dbReference>
<proteinExistence type="predicted"/>
<dbReference type="InterPro" id="IPR012675">
    <property type="entry name" value="Beta-grasp_dom_sf"/>
</dbReference>
<accession>A0A9D7XFK2</accession>
<dbReference type="InterPro" id="IPR016155">
    <property type="entry name" value="Mopterin_synth/thiamin_S_b"/>
</dbReference>
<evidence type="ECO:0000313" key="1">
    <source>
        <dbReference type="EMBL" id="MBK9719005.1"/>
    </source>
</evidence>
<comment type="caution">
    <text evidence="1">The sequence shown here is derived from an EMBL/GenBank/DDBJ whole genome shotgun (WGS) entry which is preliminary data.</text>
</comment>
<dbReference type="InterPro" id="IPR003749">
    <property type="entry name" value="ThiS/MoaD-like"/>
</dbReference>
<organism evidence="1 2">
    <name type="scientific">Candidatus Defluviibacterium haderslevense</name>
    <dbReference type="NCBI Taxonomy" id="2981993"/>
    <lineage>
        <taxon>Bacteria</taxon>
        <taxon>Pseudomonadati</taxon>
        <taxon>Bacteroidota</taxon>
        <taxon>Saprospiria</taxon>
        <taxon>Saprospirales</taxon>
        <taxon>Saprospiraceae</taxon>
        <taxon>Candidatus Defluviibacterium</taxon>
    </lineage>
</organism>
<evidence type="ECO:0000313" key="2">
    <source>
        <dbReference type="Proteomes" id="UP000808349"/>
    </source>
</evidence>
<gene>
    <name evidence="1" type="ORF">IPO85_16120</name>
</gene>
<dbReference type="AlphaFoldDB" id="A0A9D7XFK2"/>
<name>A0A9D7XFK2_9BACT</name>
<sequence>MKINLLAFGQIVDIIGTSSWTISGVDNTDQLELKLKHEFPGLLNTKYALAVNKQVIHENTLLSHDDTVAILPPFSGG</sequence>
<reference evidence="1 2" key="1">
    <citation type="submission" date="2020-10" db="EMBL/GenBank/DDBJ databases">
        <title>Connecting structure to function with the recovery of over 1000 high-quality activated sludge metagenome-assembled genomes encoding full-length rRNA genes using long-read sequencing.</title>
        <authorList>
            <person name="Singleton C.M."/>
            <person name="Petriglieri F."/>
            <person name="Kristensen J.M."/>
            <person name="Kirkegaard R.H."/>
            <person name="Michaelsen T.Y."/>
            <person name="Andersen M.H."/>
            <person name="Karst S.M."/>
            <person name="Dueholm M.S."/>
            <person name="Nielsen P.H."/>
            <person name="Albertsen M."/>
        </authorList>
    </citation>
    <scope>NUCLEOTIDE SEQUENCE [LARGE SCALE GENOMIC DNA]</scope>
    <source>
        <strain evidence="1">Ribe_18-Q3-R11-54_BAT3C.373</strain>
    </source>
</reference>